<sequence>YMVATEAAKEILWMRNILHKFGFPQHGASPLHIDNQSAISVSKNPEHFGRMKHLDLRFFWLRDIVEEGTIALLHIPGTEQPADALTKALALPQIRLARQRMGLVVD</sequence>
<keyword evidence="2" id="KW-1185">Reference proteome</keyword>
<dbReference type="EMBL" id="SDEE01000236">
    <property type="protein sequence ID" value="RXW18868.1"/>
    <property type="molecule type" value="Genomic_DNA"/>
</dbReference>
<gene>
    <name evidence="1" type="ORF">EST38_g6986</name>
</gene>
<protein>
    <recommendedName>
        <fullName evidence="3">Polyprotein</fullName>
    </recommendedName>
</protein>
<evidence type="ECO:0000313" key="1">
    <source>
        <dbReference type="EMBL" id="RXW18868.1"/>
    </source>
</evidence>
<evidence type="ECO:0008006" key="3">
    <source>
        <dbReference type="Google" id="ProtNLM"/>
    </source>
</evidence>
<dbReference type="CDD" id="cd09272">
    <property type="entry name" value="RNase_HI_RT_Ty1"/>
    <property type="match status" value="1"/>
</dbReference>
<organism evidence="1 2">
    <name type="scientific">Candolleomyces aberdarensis</name>
    <dbReference type="NCBI Taxonomy" id="2316362"/>
    <lineage>
        <taxon>Eukaryota</taxon>
        <taxon>Fungi</taxon>
        <taxon>Dikarya</taxon>
        <taxon>Basidiomycota</taxon>
        <taxon>Agaricomycotina</taxon>
        <taxon>Agaricomycetes</taxon>
        <taxon>Agaricomycetidae</taxon>
        <taxon>Agaricales</taxon>
        <taxon>Agaricineae</taxon>
        <taxon>Psathyrellaceae</taxon>
        <taxon>Candolleomyces</taxon>
    </lineage>
</organism>
<name>A0A4V1Q3K1_9AGAR</name>
<proteinExistence type="predicted"/>
<dbReference type="STRING" id="2316362.A0A4V1Q3K1"/>
<evidence type="ECO:0000313" key="2">
    <source>
        <dbReference type="Proteomes" id="UP000290288"/>
    </source>
</evidence>
<dbReference type="AlphaFoldDB" id="A0A4V1Q3K1"/>
<dbReference type="Proteomes" id="UP000290288">
    <property type="component" value="Unassembled WGS sequence"/>
</dbReference>
<comment type="caution">
    <text evidence="1">The sequence shown here is derived from an EMBL/GenBank/DDBJ whole genome shotgun (WGS) entry which is preliminary data.</text>
</comment>
<feature type="non-terminal residue" evidence="1">
    <location>
        <position position="1"/>
    </location>
</feature>
<reference evidence="1 2" key="1">
    <citation type="submission" date="2019-01" db="EMBL/GenBank/DDBJ databases">
        <title>Draft genome sequence of Psathyrella aberdarensis IHI B618.</title>
        <authorList>
            <person name="Buettner E."/>
            <person name="Kellner H."/>
        </authorList>
    </citation>
    <scope>NUCLEOTIDE SEQUENCE [LARGE SCALE GENOMIC DNA]</scope>
    <source>
        <strain evidence="1 2">IHI B618</strain>
    </source>
</reference>
<accession>A0A4V1Q3K1</accession>
<dbReference type="OrthoDB" id="3344688at2759"/>